<dbReference type="OrthoDB" id="98874at2"/>
<organism evidence="3 4">
    <name type="scientific">Flavobacterium arcticum</name>
    <dbReference type="NCBI Taxonomy" id="1784713"/>
    <lineage>
        <taxon>Bacteria</taxon>
        <taxon>Pseudomonadati</taxon>
        <taxon>Bacteroidota</taxon>
        <taxon>Flavobacteriia</taxon>
        <taxon>Flavobacteriales</taxon>
        <taxon>Flavobacteriaceae</taxon>
        <taxon>Flavobacterium</taxon>
    </lineage>
</organism>
<evidence type="ECO:0000313" key="3">
    <source>
        <dbReference type="EMBL" id="AXG73288.1"/>
    </source>
</evidence>
<evidence type="ECO:0000256" key="1">
    <source>
        <dbReference type="SAM" id="SignalP"/>
    </source>
</evidence>
<dbReference type="Gene3D" id="2.60.40.3140">
    <property type="match status" value="1"/>
</dbReference>
<name>A0A345H9M8_9FLAO</name>
<evidence type="ECO:0000259" key="2">
    <source>
        <dbReference type="Pfam" id="PF01841"/>
    </source>
</evidence>
<dbReference type="EMBL" id="CP031188">
    <property type="protein sequence ID" value="AXG73288.1"/>
    <property type="molecule type" value="Genomic_DNA"/>
</dbReference>
<dbReference type="AlphaFoldDB" id="A0A345H9M8"/>
<dbReference type="InterPro" id="IPR002931">
    <property type="entry name" value="Transglutaminase-like"/>
</dbReference>
<evidence type="ECO:0000313" key="4">
    <source>
        <dbReference type="Proteomes" id="UP000253951"/>
    </source>
</evidence>
<keyword evidence="1" id="KW-0732">Signal</keyword>
<accession>A0A345H9M8</accession>
<dbReference type="Gene3D" id="2.60.120.1130">
    <property type="match status" value="1"/>
</dbReference>
<dbReference type="KEGG" id="fat:DVK85_03210"/>
<feature type="domain" description="Transglutaminase-like" evidence="2">
    <location>
        <begin position="299"/>
        <end position="370"/>
    </location>
</feature>
<dbReference type="Pfam" id="PF01841">
    <property type="entry name" value="Transglut_core"/>
    <property type="match status" value="1"/>
</dbReference>
<feature type="signal peptide" evidence="1">
    <location>
        <begin position="1"/>
        <end position="20"/>
    </location>
</feature>
<dbReference type="Proteomes" id="UP000253951">
    <property type="component" value="Chromosome"/>
</dbReference>
<sequence length="648" mass="75168">MYFKVVITCFVLFIHSNVFAQEFKLGEVSREELEQKSHPDDPDAPAAILFRSGNTSFILDGDRNLYMITKVDTRIKIYTKEGYEYATDKLVYYTGGRRIRAYYSKACTYNLVNGEIDKTKLKEEGEFDEKIVEDFYAKKITLPNVKEGSVIEYRYTIKTPYHTNIRDWHFQYDIPANYVSYKSSIPSCFVFNTLLYGYIDVDKSESKLIRGVTKYNEFTTTYTAKNVKALKEEVFVNNMDNYRSTLKHELALTQFDGEQEKHYSTTWEAVAKKIYEDDDFGKELKRDSYFEDDLSVLLSGLQTPEKKIEVVFNYVKSRMNWNEESRYYCKEGVKKAYENKVGNAAEINLMLTAMLRYAGFDANPVLVSTRSNGIIAYPSMNGFNYVISSVSINDTLILLDATSKYTALGILPKRALNWKGRLIKKDGSNAEIDLLPTKKSLESVIITADLSPEGNILGKTRHTYFDSYAYNFREANKDINEENYIAEIEKNYNNITVSGFTISNVNDVSKPINEQYSFTSSSQVEFIGDKIYFNPLLFHTVEENPFKQEKREYPIDFVFPVLQKKMVIINLPEGYTVASLPEPVNIEMEQNIGRFKYNIAVINNQLQISTLFLINYANIHQEYYYTLKDFYRNMIEKQNEKVVLKKVK</sequence>
<keyword evidence="4" id="KW-1185">Reference proteome</keyword>
<protein>
    <submittedName>
        <fullName evidence="3">DUF3857 domain-containing protein</fullName>
    </submittedName>
</protein>
<proteinExistence type="predicted"/>
<reference evidence="3 4" key="1">
    <citation type="submission" date="2018-07" db="EMBL/GenBank/DDBJ databases">
        <title>Complete genome sequence of Flavobacterium arcticum type strain SM1502T.</title>
        <authorList>
            <person name="Li Y."/>
            <person name="Li D.-D."/>
        </authorList>
    </citation>
    <scope>NUCLEOTIDE SEQUENCE [LARGE SCALE GENOMIC DNA]</scope>
    <source>
        <strain evidence="3 4">SM1502</strain>
    </source>
</reference>
<dbReference type="RefSeq" id="WP_114677049.1">
    <property type="nucleotide sequence ID" value="NZ_CP031188.1"/>
</dbReference>
<feature type="chain" id="PRO_5016774551" evidence="1">
    <location>
        <begin position="21"/>
        <end position="648"/>
    </location>
</feature>
<dbReference type="Gene3D" id="3.10.620.30">
    <property type="match status" value="1"/>
</dbReference>
<gene>
    <name evidence="3" type="ORF">DVK85_03210</name>
</gene>